<evidence type="ECO:0000256" key="1">
    <source>
        <dbReference type="SAM" id="SignalP"/>
    </source>
</evidence>
<dbReference type="InterPro" id="IPR039424">
    <property type="entry name" value="SBP_5"/>
</dbReference>
<dbReference type="Pfam" id="PF00496">
    <property type="entry name" value="SBP_bac_5"/>
    <property type="match status" value="1"/>
</dbReference>
<dbReference type="PROSITE" id="PS51257">
    <property type="entry name" value="PROKAR_LIPOPROTEIN"/>
    <property type="match status" value="1"/>
</dbReference>
<dbReference type="GO" id="GO:0043190">
    <property type="term" value="C:ATP-binding cassette (ABC) transporter complex"/>
    <property type="evidence" value="ECO:0007669"/>
    <property type="project" value="InterPro"/>
</dbReference>
<dbReference type="AlphaFoldDB" id="A0A3L7A5R0"/>
<dbReference type="PIRSF" id="PIRSF002741">
    <property type="entry name" value="MppA"/>
    <property type="match status" value="1"/>
</dbReference>
<dbReference type="InterPro" id="IPR000914">
    <property type="entry name" value="SBP_5_dom"/>
</dbReference>
<dbReference type="Proteomes" id="UP000272503">
    <property type="component" value="Unassembled WGS sequence"/>
</dbReference>
<sequence>MPSRSSKALLAAVTAAALLLTGCVNTAAGETPGTGGKTAASANNGTLRYAIWSNPKGTFNPLLYFTDYDRAVIFNVYSRLVVLDEKQGYQPSLAKGFEYSEDGRTLTFTLPTDVTWHDGKPLTAEDVAFTYTATADPAFPLDTPEFAQQLSGFEAYHSGASTTLEGIQVVDPQTVAFTFDKPYAAALSYFADRPVLAKHVWEGTPVAQWNDATELLTHPVGTGPFVFDKFVSDQYVSLTRNEKYFGGAPKLGSLIFKVTNAETAQTQLINGELDVAELSSFNRADLDTYETAGVKIVEQTGTSAQYLTLDTKNPKFADERVRQAVVTGINRQGIIDSLLYGHGTLFNTNAHPKDPYYPASGIDDYAFDPKRAAALLEEAGWVDSDGDGIREKGGERLTLTLNFPTGNKTRELSAPIIQSNLKDIGIDVQLVSADFNSTLAILQNPETSFDGVLMGGSFRPGQYSNNHWWERYESPALTTLATEFNSTIDDSARKKAVGEWLTEINRIALRAWLYIPNVGFAVSPTVTKFTPYPYETFNGVNEWTVKG</sequence>
<organism evidence="3 4">
    <name type="scientific">Mycetocola tolaasinivorans</name>
    <dbReference type="NCBI Taxonomy" id="76635"/>
    <lineage>
        <taxon>Bacteria</taxon>
        <taxon>Bacillati</taxon>
        <taxon>Actinomycetota</taxon>
        <taxon>Actinomycetes</taxon>
        <taxon>Micrococcales</taxon>
        <taxon>Microbacteriaceae</taxon>
        <taxon>Mycetocola</taxon>
    </lineage>
</organism>
<comment type="caution">
    <text evidence="3">The sequence shown here is derived from an EMBL/GenBank/DDBJ whole genome shotgun (WGS) entry which is preliminary data.</text>
</comment>
<reference evidence="3 4" key="1">
    <citation type="submission" date="2018-10" db="EMBL/GenBank/DDBJ databases">
        <authorList>
            <person name="Li J."/>
        </authorList>
    </citation>
    <scope>NUCLEOTIDE SEQUENCE [LARGE SCALE GENOMIC DNA]</scope>
    <source>
        <strain evidence="3 4">IF 016277</strain>
    </source>
</reference>
<dbReference type="GO" id="GO:0042597">
    <property type="term" value="C:periplasmic space"/>
    <property type="evidence" value="ECO:0007669"/>
    <property type="project" value="UniProtKB-ARBA"/>
</dbReference>
<keyword evidence="1" id="KW-0732">Signal</keyword>
<dbReference type="Gene3D" id="3.10.105.10">
    <property type="entry name" value="Dipeptide-binding Protein, Domain 3"/>
    <property type="match status" value="1"/>
</dbReference>
<dbReference type="GO" id="GO:0015833">
    <property type="term" value="P:peptide transport"/>
    <property type="evidence" value="ECO:0007669"/>
    <property type="project" value="TreeGrafter"/>
</dbReference>
<protein>
    <submittedName>
        <fullName evidence="3">ABC transporter substrate-binding protein</fullName>
    </submittedName>
</protein>
<evidence type="ECO:0000313" key="4">
    <source>
        <dbReference type="Proteomes" id="UP000272503"/>
    </source>
</evidence>
<dbReference type="EMBL" id="RCUX01000006">
    <property type="protein sequence ID" value="RLP75673.1"/>
    <property type="molecule type" value="Genomic_DNA"/>
</dbReference>
<gene>
    <name evidence="3" type="ORF">D9V32_09390</name>
</gene>
<keyword evidence="4" id="KW-1185">Reference proteome</keyword>
<feature type="signal peptide" evidence="1">
    <location>
        <begin position="1"/>
        <end position="27"/>
    </location>
</feature>
<feature type="domain" description="Solute-binding protein family 5" evidence="2">
    <location>
        <begin position="89"/>
        <end position="457"/>
    </location>
</feature>
<dbReference type="Gene3D" id="3.40.190.10">
    <property type="entry name" value="Periplasmic binding protein-like II"/>
    <property type="match status" value="1"/>
</dbReference>
<dbReference type="PANTHER" id="PTHR30290">
    <property type="entry name" value="PERIPLASMIC BINDING COMPONENT OF ABC TRANSPORTER"/>
    <property type="match status" value="1"/>
</dbReference>
<dbReference type="GO" id="GO:1904680">
    <property type="term" value="F:peptide transmembrane transporter activity"/>
    <property type="evidence" value="ECO:0007669"/>
    <property type="project" value="TreeGrafter"/>
</dbReference>
<dbReference type="SUPFAM" id="SSF53850">
    <property type="entry name" value="Periplasmic binding protein-like II"/>
    <property type="match status" value="1"/>
</dbReference>
<accession>A0A3L7A5R0</accession>
<dbReference type="Gene3D" id="3.90.76.10">
    <property type="entry name" value="Dipeptide-binding Protein, Domain 1"/>
    <property type="match status" value="1"/>
</dbReference>
<evidence type="ECO:0000259" key="2">
    <source>
        <dbReference type="Pfam" id="PF00496"/>
    </source>
</evidence>
<dbReference type="RefSeq" id="WP_121648648.1">
    <property type="nucleotide sequence ID" value="NZ_RCUX01000006.1"/>
</dbReference>
<feature type="chain" id="PRO_5039664475" evidence="1">
    <location>
        <begin position="28"/>
        <end position="547"/>
    </location>
</feature>
<dbReference type="OrthoDB" id="9764591at2"/>
<dbReference type="InterPro" id="IPR030678">
    <property type="entry name" value="Peptide/Ni-bd"/>
</dbReference>
<name>A0A3L7A5R0_9MICO</name>
<evidence type="ECO:0000313" key="3">
    <source>
        <dbReference type="EMBL" id="RLP75673.1"/>
    </source>
</evidence>
<proteinExistence type="predicted"/>